<evidence type="ECO:0000313" key="1">
    <source>
        <dbReference type="EMBL" id="EFB33648.1"/>
    </source>
</evidence>
<dbReference type="HOGENOM" id="CLU_3171573_0_0_10"/>
<proteinExistence type="predicted"/>
<dbReference type="EMBL" id="ACBX02000069">
    <property type="protein sequence ID" value="EFB33648.1"/>
    <property type="molecule type" value="Genomic_DNA"/>
</dbReference>
<evidence type="ECO:0000313" key="2">
    <source>
        <dbReference type="Proteomes" id="UP000004477"/>
    </source>
</evidence>
<dbReference type="PaxDb" id="537011-PREVCOP_06905"/>
<comment type="caution">
    <text evidence="1">The sequence shown here is derived from an EMBL/GenBank/DDBJ whole genome shotgun (WGS) entry which is preliminary data.</text>
</comment>
<dbReference type="Proteomes" id="UP000004477">
    <property type="component" value="Unassembled WGS sequence"/>
</dbReference>
<keyword evidence="2" id="KW-1185">Reference proteome</keyword>
<organism evidence="1 2">
    <name type="scientific">Segatella copri DSM 18205</name>
    <dbReference type="NCBI Taxonomy" id="537011"/>
    <lineage>
        <taxon>Bacteria</taxon>
        <taxon>Pseudomonadati</taxon>
        <taxon>Bacteroidota</taxon>
        <taxon>Bacteroidia</taxon>
        <taxon>Bacteroidales</taxon>
        <taxon>Prevotellaceae</taxon>
        <taxon>Segatella</taxon>
    </lineage>
</organism>
<dbReference type="AlphaFoldDB" id="D1PI25"/>
<reference evidence="1" key="1">
    <citation type="submission" date="2009-11" db="EMBL/GenBank/DDBJ databases">
        <authorList>
            <person name="Weinstock G."/>
            <person name="Sodergren E."/>
            <person name="Clifton S."/>
            <person name="Fulton L."/>
            <person name="Fulton B."/>
            <person name="Courtney L."/>
            <person name="Fronick C."/>
            <person name="Harrison M."/>
            <person name="Strong C."/>
            <person name="Farmer C."/>
            <person name="Delahaunty K."/>
            <person name="Markovic C."/>
            <person name="Hall O."/>
            <person name="Minx P."/>
            <person name="Tomlinson C."/>
            <person name="Mitreva M."/>
            <person name="Nelson J."/>
            <person name="Hou S."/>
            <person name="Wollam A."/>
            <person name="Pepin K.H."/>
            <person name="Johnson M."/>
            <person name="Bhonagiri V."/>
            <person name="Nash W.E."/>
            <person name="Warren W."/>
            <person name="Chinwalla A."/>
            <person name="Mardis E.R."/>
            <person name="Wilson R.K."/>
        </authorList>
    </citation>
    <scope>NUCLEOTIDE SEQUENCE [LARGE SCALE GENOMIC DNA]</scope>
    <source>
        <strain evidence="1">DSM 18205</strain>
    </source>
</reference>
<gene>
    <name evidence="1" type="ORF">PREVCOP_06905</name>
</gene>
<accession>D1PI25</accession>
<sequence length="47" mass="5359">MIVADFRIKKSDSKSISLKKLQKTAGLRVKTEEKLAKTFKILASFLF</sequence>
<name>D1PI25_9BACT</name>
<protein>
    <submittedName>
        <fullName evidence="1">Uncharacterized protein</fullName>
    </submittedName>
</protein>